<dbReference type="Proteomes" id="UP000318138">
    <property type="component" value="Chromosome"/>
</dbReference>
<accession>A0A859FD47</accession>
<dbReference type="Pfam" id="PF08282">
    <property type="entry name" value="Hydrolase_3"/>
    <property type="match status" value="2"/>
</dbReference>
<dbReference type="AlphaFoldDB" id="A0A859FD47"/>
<gene>
    <name evidence="1" type="ORF">FLK61_31740</name>
</gene>
<dbReference type="InterPro" id="IPR006379">
    <property type="entry name" value="HAD-SF_hydro_IIB"/>
</dbReference>
<organism evidence="1 2">
    <name type="scientific">Paenalkalicoccus suaedae</name>
    <dbReference type="NCBI Taxonomy" id="2592382"/>
    <lineage>
        <taxon>Bacteria</taxon>
        <taxon>Bacillati</taxon>
        <taxon>Bacillota</taxon>
        <taxon>Bacilli</taxon>
        <taxon>Bacillales</taxon>
        <taxon>Bacillaceae</taxon>
        <taxon>Paenalkalicoccus</taxon>
    </lineage>
</organism>
<dbReference type="InterPro" id="IPR023214">
    <property type="entry name" value="HAD_sf"/>
</dbReference>
<dbReference type="PANTHER" id="PTHR10000:SF55">
    <property type="entry name" value="5-AMINO-6-(5-PHOSPHO-D-RIBITYLAMINO)URACIL PHOSPHATASE YCSE"/>
    <property type="match status" value="1"/>
</dbReference>
<evidence type="ECO:0000313" key="1">
    <source>
        <dbReference type="EMBL" id="QKS71283.1"/>
    </source>
</evidence>
<reference evidence="2" key="1">
    <citation type="submission" date="2019-07" db="EMBL/GenBank/DDBJ databases">
        <title>Bacillus alkalisoli sp. nov. isolated from saline soil.</title>
        <authorList>
            <person name="Sun J.-Q."/>
            <person name="Xu L."/>
        </authorList>
    </citation>
    <scope>NUCLEOTIDE SEQUENCE [LARGE SCALE GENOMIC DNA]</scope>
    <source>
        <strain evidence="2">M4U3P1</strain>
    </source>
</reference>
<keyword evidence="2" id="KW-1185">Reference proteome</keyword>
<dbReference type="PANTHER" id="PTHR10000">
    <property type="entry name" value="PHOSPHOSERINE PHOSPHATASE"/>
    <property type="match status" value="1"/>
</dbReference>
<dbReference type="NCBIfam" id="TIGR01484">
    <property type="entry name" value="HAD-SF-IIB"/>
    <property type="match status" value="1"/>
</dbReference>
<dbReference type="SFLD" id="SFLDS00003">
    <property type="entry name" value="Haloacid_Dehalogenase"/>
    <property type="match status" value="1"/>
</dbReference>
<dbReference type="Gene3D" id="3.30.1240.10">
    <property type="match status" value="1"/>
</dbReference>
<dbReference type="Gene3D" id="3.40.50.1000">
    <property type="entry name" value="HAD superfamily/HAD-like"/>
    <property type="match status" value="1"/>
</dbReference>
<dbReference type="GO" id="GO:0005829">
    <property type="term" value="C:cytosol"/>
    <property type="evidence" value="ECO:0007669"/>
    <property type="project" value="TreeGrafter"/>
</dbReference>
<dbReference type="EMBL" id="CP041372">
    <property type="protein sequence ID" value="QKS71283.1"/>
    <property type="molecule type" value="Genomic_DNA"/>
</dbReference>
<dbReference type="PROSITE" id="PS01229">
    <property type="entry name" value="COF_2"/>
    <property type="match status" value="1"/>
</dbReference>
<dbReference type="CDD" id="cd07516">
    <property type="entry name" value="HAD_Pase"/>
    <property type="match status" value="1"/>
</dbReference>
<dbReference type="GO" id="GO:0000287">
    <property type="term" value="F:magnesium ion binding"/>
    <property type="evidence" value="ECO:0007669"/>
    <property type="project" value="TreeGrafter"/>
</dbReference>
<dbReference type="SUPFAM" id="SSF56784">
    <property type="entry name" value="HAD-like"/>
    <property type="match status" value="1"/>
</dbReference>
<dbReference type="SFLD" id="SFLDG01140">
    <property type="entry name" value="C2.B:_Phosphomannomutase_and_P"/>
    <property type="match status" value="1"/>
</dbReference>
<evidence type="ECO:0000313" key="2">
    <source>
        <dbReference type="Proteomes" id="UP000318138"/>
    </source>
</evidence>
<dbReference type="KEGG" id="psua:FLK61_31740"/>
<protein>
    <submittedName>
        <fullName evidence="1">HAD family phosphatase</fullName>
    </submittedName>
</protein>
<name>A0A859FD47_9BACI</name>
<dbReference type="InterPro" id="IPR036412">
    <property type="entry name" value="HAD-like_sf"/>
</dbReference>
<proteinExistence type="predicted"/>
<dbReference type="GO" id="GO:0016791">
    <property type="term" value="F:phosphatase activity"/>
    <property type="evidence" value="ECO:0007669"/>
    <property type="project" value="TreeGrafter"/>
</dbReference>
<dbReference type="RefSeq" id="WP_176009318.1">
    <property type="nucleotide sequence ID" value="NZ_CP041372.2"/>
</dbReference>
<sequence length="243" mass="26688">MTNVKLLALDMDGTTLTTSHLVDEETKQAIKQAKDAGIEIVISTGRSFQNVKKYAEELELTNFLIASNGGEIWQLDGTLVERTILPTEHVETFLALASKHNVRFWAAAVDKVWRHEAPEDIYQSEWLKFGYDLDTVDERKLLLKELESVEGLELTNSSLVNIEINAAGVHKAAALKTICEKLSISMENVLAIGDSLNDVAMIKEAGIGIAMGNAQDSVKEIADDVTTSNDEQGVANAIKKYVL</sequence>